<reference evidence="3" key="1">
    <citation type="submission" date="2017-04" db="EMBL/GenBank/DDBJ databases">
        <title>Unexpected and diverse lifestyles within the genus Limnohabitans.</title>
        <authorList>
            <person name="Kasalicky V."/>
            <person name="Mehrshad M."/>
            <person name="Andrei S.-A."/>
            <person name="Salcher M."/>
            <person name="Kratochvilova H."/>
            <person name="Simek K."/>
            <person name="Ghai R."/>
        </authorList>
    </citation>
    <scope>NUCLEOTIDE SEQUENCE [LARGE SCALE GENOMIC DNA]</scope>
    <source>
        <strain evidence="3">II-D5</strain>
    </source>
</reference>
<evidence type="ECO:0000256" key="2">
    <source>
        <dbReference type="SAM" id="Phobius"/>
    </source>
</evidence>
<dbReference type="AlphaFoldDB" id="A0A2T7UAB1"/>
<feature type="transmembrane region" description="Helical" evidence="2">
    <location>
        <begin position="6"/>
        <end position="26"/>
    </location>
</feature>
<keyword evidence="2" id="KW-0472">Membrane</keyword>
<accession>A0A2T7UAB1</accession>
<gene>
    <name evidence="3" type="ORF">H663_016120</name>
</gene>
<organism evidence="3 4">
    <name type="scientific">Limnohabitans planktonicus II-D5</name>
    <dbReference type="NCBI Taxonomy" id="1293045"/>
    <lineage>
        <taxon>Bacteria</taxon>
        <taxon>Pseudomonadati</taxon>
        <taxon>Pseudomonadota</taxon>
        <taxon>Betaproteobacteria</taxon>
        <taxon>Burkholderiales</taxon>
        <taxon>Comamonadaceae</taxon>
        <taxon>Limnohabitans</taxon>
    </lineage>
</organism>
<evidence type="ECO:0000313" key="4">
    <source>
        <dbReference type="Proteomes" id="UP000037507"/>
    </source>
</evidence>
<dbReference type="RefSeq" id="WP_053170245.1">
    <property type="nucleotide sequence ID" value="NZ_LFYT02000026.1"/>
</dbReference>
<dbReference type="PANTHER" id="PTHR33219:SF14">
    <property type="entry name" value="PROTEIN COFACTOR ASSEMBLY OF COMPLEX C SUBUNIT B CCB3, CHLOROPLASTIC-RELATED"/>
    <property type="match status" value="1"/>
</dbReference>
<feature type="transmembrane region" description="Helical" evidence="2">
    <location>
        <begin position="157"/>
        <end position="176"/>
    </location>
</feature>
<sequence>MWFQMVSMVLEVVAGLVAGTCLLRFLMQWQRVSFNQPLGRFVFAMTDWLILPLRKVIPSVSAWDLSSLVAAWLIKLVQFLLLWLVAGGHGALALLPLVSLIGLVQLLVSALSALVLVLAITSWVNPGAPIHVMAMRLCEPFLRPFQRVVPLLGGIDLSPIALLLVLQLLGMLLSGLQMSLMR</sequence>
<dbReference type="STRING" id="1293045.H663_04585"/>
<evidence type="ECO:0000256" key="1">
    <source>
        <dbReference type="ARBA" id="ARBA00010894"/>
    </source>
</evidence>
<comment type="caution">
    <text evidence="3">The sequence shown here is derived from an EMBL/GenBank/DDBJ whole genome shotgun (WGS) entry which is preliminary data.</text>
</comment>
<dbReference type="GO" id="GO:0016020">
    <property type="term" value="C:membrane"/>
    <property type="evidence" value="ECO:0007669"/>
    <property type="project" value="InterPro"/>
</dbReference>
<dbReference type="PANTHER" id="PTHR33219">
    <property type="entry name" value="YLMG HOMOLOG PROTEIN 2, CHLOROPLASTIC"/>
    <property type="match status" value="1"/>
</dbReference>
<feature type="transmembrane region" description="Helical" evidence="2">
    <location>
        <begin position="93"/>
        <end position="120"/>
    </location>
</feature>
<keyword evidence="2" id="KW-1133">Transmembrane helix</keyword>
<dbReference type="InterPro" id="IPR003425">
    <property type="entry name" value="CCB3/YggT"/>
</dbReference>
<keyword evidence="4" id="KW-1185">Reference proteome</keyword>
<dbReference type="OrthoDB" id="9806665at2"/>
<name>A0A2T7UAB1_9BURK</name>
<dbReference type="Proteomes" id="UP000037507">
    <property type="component" value="Unassembled WGS sequence"/>
</dbReference>
<dbReference type="EMBL" id="LFYT02000026">
    <property type="protein sequence ID" value="PVE41623.1"/>
    <property type="molecule type" value="Genomic_DNA"/>
</dbReference>
<keyword evidence="2" id="KW-0812">Transmembrane</keyword>
<proteinExistence type="inferred from homology"/>
<comment type="similarity">
    <text evidence="1">Belongs to the YggT family.</text>
</comment>
<protein>
    <submittedName>
        <fullName evidence="3">YggT family protein</fullName>
    </submittedName>
</protein>
<dbReference type="Pfam" id="PF02325">
    <property type="entry name" value="CCB3_YggT"/>
    <property type="match status" value="2"/>
</dbReference>
<evidence type="ECO:0000313" key="3">
    <source>
        <dbReference type="EMBL" id="PVE41623.1"/>
    </source>
</evidence>